<dbReference type="InterPro" id="IPR003761">
    <property type="entry name" value="Exonuc_VII_S"/>
</dbReference>
<dbReference type="NCBIfam" id="NF002141">
    <property type="entry name" value="PRK00977.1-5"/>
    <property type="match status" value="1"/>
</dbReference>
<protein>
    <recommendedName>
        <fullName evidence="6">Exodeoxyribonuclease 7 small subunit</fullName>
        <ecNumber evidence="6">3.1.11.6</ecNumber>
    </recommendedName>
    <alternativeName>
        <fullName evidence="6">Exodeoxyribonuclease VII small subunit</fullName>
        <shortName evidence="6">Exonuclease VII small subunit</shortName>
    </alternativeName>
</protein>
<evidence type="ECO:0000256" key="3">
    <source>
        <dbReference type="ARBA" id="ARBA00022722"/>
    </source>
</evidence>
<dbReference type="EMBL" id="JADJEV010000004">
    <property type="protein sequence ID" value="MBK6974356.1"/>
    <property type="molecule type" value="Genomic_DNA"/>
</dbReference>
<evidence type="ECO:0000256" key="2">
    <source>
        <dbReference type="ARBA" id="ARBA00022490"/>
    </source>
</evidence>
<dbReference type="HAMAP" id="MF_00337">
    <property type="entry name" value="Exonuc_7_S"/>
    <property type="match status" value="1"/>
</dbReference>
<comment type="catalytic activity">
    <reaction evidence="6">
        <text>Exonucleolytic cleavage in either 5'- to 3'- or 3'- to 5'-direction to yield nucleoside 5'-phosphates.</text>
        <dbReference type="EC" id="3.1.11.6"/>
    </reaction>
</comment>
<reference evidence="7" key="1">
    <citation type="submission" date="2020-10" db="EMBL/GenBank/DDBJ databases">
        <title>Connecting structure to function with the recovery of over 1000 high-quality activated sludge metagenome-assembled genomes encoding full-length rRNA genes using long-read sequencing.</title>
        <authorList>
            <person name="Singleton C.M."/>
            <person name="Petriglieri F."/>
            <person name="Kristensen J.M."/>
            <person name="Kirkegaard R.H."/>
            <person name="Michaelsen T.Y."/>
            <person name="Andersen M.H."/>
            <person name="Karst S.M."/>
            <person name="Dueholm M.S."/>
            <person name="Nielsen P.H."/>
            <person name="Albertsen M."/>
        </authorList>
    </citation>
    <scope>NUCLEOTIDE SEQUENCE</scope>
    <source>
        <strain evidence="7">Bjer_18-Q3-R1-45_BAT3C.347</strain>
    </source>
</reference>
<dbReference type="InterPro" id="IPR037004">
    <property type="entry name" value="Exonuc_VII_ssu_sf"/>
</dbReference>
<dbReference type="EC" id="3.1.11.6" evidence="6"/>
<sequence>MAKPPQSSPPVAESFESAMTELESIVQGMEAGRLSLEQSLAAYQRGAELLKFCQDTLSAAEQKVQVLESGVFREFARVGSNSGAQ</sequence>
<gene>
    <name evidence="6" type="primary">xseB</name>
    <name evidence="7" type="ORF">IPH26_15890</name>
</gene>
<keyword evidence="5 6" id="KW-0269">Exonuclease</keyword>
<dbReference type="Pfam" id="PF02609">
    <property type="entry name" value="Exonuc_VII_S"/>
    <property type="match status" value="1"/>
</dbReference>
<comment type="subunit">
    <text evidence="6">Heterooligomer composed of large and small subunits.</text>
</comment>
<dbReference type="NCBIfam" id="NF002140">
    <property type="entry name" value="PRK00977.1-4"/>
    <property type="match status" value="1"/>
</dbReference>
<evidence type="ECO:0000313" key="7">
    <source>
        <dbReference type="EMBL" id="MBK6974356.1"/>
    </source>
</evidence>
<dbReference type="SUPFAM" id="SSF116842">
    <property type="entry name" value="XseB-like"/>
    <property type="match status" value="1"/>
</dbReference>
<evidence type="ECO:0000256" key="5">
    <source>
        <dbReference type="ARBA" id="ARBA00022839"/>
    </source>
</evidence>
<keyword evidence="3 6" id="KW-0540">Nuclease</keyword>
<proteinExistence type="inferred from homology"/>
<evidence type="ECO:0000256" key="6">
    <source>
        <dbReference type="HAMAP-Rule" id="MF_00337"/>
    </source>
</evidence>
<comment type="similarity">
    <text evidence="1 6">Belongs to the XseB family.</text>
</comment>
<dbReference type="PANTHER" id="PTHR34137">
    <property type="entry name" value="EXODEOXYRIBONUCLEASE 7 SMALL SUBUNIT"/>
    <property type="match status" value="1"/>
</dbReference>
<name>A0A9D7E0R7_9PROT</name>
<keyword evidence="2 6" id="KW-0963">Cytoplasm</keyword>
<dbReference type="Proteomes" id="UP000807785">
    <property type="component" value="Unassembled WGS sequence"/>
</dbReference>
<dbReference type="NCBIfam" id="TIGR01280">
    <property type="entry name" value="xseB"/>
    <property type="match status" value="1"/>
</dbReference>
<dbReference type="GO" id="GO:0005829">
    <property type="term" value="C:cytosol"/>
    <property type="evidence" value="ECO:0007669"/>
    <property type="project" value="TreeGrafter"/>
</dbReference>
<comment type="function">
    <text evidence="6">Bidirectionally degrades single-stranded DNA into large acid-insoluble oligonucleotides, which are then degraded further into small acid-soluble oligonucleotides.</text>
</comment>
<dbReference type="GO" id="GO:0008855">
    <property type="term" value="F:exodeoxyribonuclease VII activity"/>
    <property type="evidence" value="ECO:0007669"/>
    <property type="project" value="UniProtKB-UniRule"/>
</dbReference>
<dbReference type="AlphaFoldDB" id="A0A9D7E0R7"/>
<organism evidence="7 8">
    <name type="scientific">Candidatus Methylophosphatis roskildensis</name>
    <dbReference type="NCBI Taxonomy" id="2899263"/>
    <lineage>
        <taxon>Bacteria</taxon>
        <taxon>Pseudomonadati</taxon>
        <taxon>Pseudomonadota</taxon>
        <taxon>Betaproteobacteria</taxon>
        <taxon>Nitrosomonadales</taxon>
        <taxon>Sterolibacteriaceae</taxon>
        <taxon>Candidatus Methylophosphatis</taxon>
    </lineage>
</organism>
<dbReference type="GO" id="GO:0009318">
    <property type="term" value="C:exodeoxyribonuclease VII complex"/>
    <property type="evidence" value="ECO:0007669"/>
    <property type="project" value="UniProtKB-UniRule"/>
</dbReference>
<evidence type="ECO:0000256" key="1">
    <source>
        <dbReference type="ARBA" id="ARBA00009998"/>
    </source>
</evidence>
<evidence type="ECO:0000313" key="8">
    <source>
        <dbReference type="Proteomes" id="UP000807785"/>
    </source>
</evidence>
<comment type="subcellular location">
    <subcellularLocation>
        <location evidence="6">Cytoplasm</location>
    </subcellularLocation>
</comment>
<evidence type="ECO:0000256" key="4">
    <source>
        <dbReference type="ARBA" id="ARBA00022801"/>
    </source>
</evidence>
<dbReference type="Gene3D" id="1.10.287.1040">
    <property type="entry name" value="Exonuclease VII, small subunit"/>
    <property type="match status" value="1"/>
</dbReference>
<comment type="caution">
    <text evidence="7">The sequence shown here is derived from an EMBL/GenBank/DDBJ whole genome shotgun (WGS) entry which is preliminary data.</text>
</comment>
<keyword evidence="4 6" id="KW-0378">Hydrolase</keyword>
<dbReference type="GO" id="GO:0006308">
    <property type="term" value="P:DNA catabolic process"/>
    <property type="evidence" value="ECO:0007669"/>
    <property type="project" value="UniProtKB-UniRule"/>
</dbReference>
<dbReference type="PANTHER" id="PTHR34137:SF1">
    <property type="entry name" value="EXODEOXYRIBONUCLEASE 7 SMALL SUBUNIT"/>
    <property type="match status" value="1"/>
</dbReference>
<accession>A0A9D7E0R7</accession>